<dbReference type="GO" id="GO:0004725">
    <property type="term" value="F:protein tyrosine phosphatase activity"/>
    <property type="evidence" value="ECO:0007669"/>
    <property type="project" value="UniProtKB-EC"/>
</dbReference>
<dbReference type="SMART" id="SM00226">
    <property type="entry name" value="LMWPc"/>
    <property type="match status" value="1"/>
</dbReference>
<dbReference type="EC" id="3.1.3.48" evidence="3"/>
<dbReference type="Gene3D" id="3.40.50.2300">
    <property type="match status" value="1"/>
</dbReference>
<keyword evidence="3" id="KW-0378">Hydrolase</keyword>
<comment type="caution">
    <text evidence="3">The sequence shown here is derived from an EMBL/GenBank/DDBJ whole genome shotgun (WGS) entry which is preliminary data.</text>
</comment>
<sequence length="180" mass="19523">MNVLFLCTGNSCRSILGEATFNHLAPAGWRAMSAGSKPTGQVHPRSLALLAREGIPTEGCHSKSWENLPATPDIVISVCGNAANETCPAYLGPVLRTHWGVEDPAHVTGTDAEIDAGFMAAYRILRARIEAFFALPLEVLQKDKAKLKAEMDKIATLIDVKETLQNPHFRAPHLSSLCQH</sequence>
<dbReference type="PANTHER" id="PTHR43428">
    <property type="entry name" value="ARSENATE REDUCTASE"/>
    <property type="match status" value="1"/>
</dbReference>
<dbReference type="SUPFAM" id="SSF52788">
    <property type="entry name" value="Phosphotyrosine protein phosphatases I"/>
    <property type="match status" value="1"/>
</dbReference>
<name>A0A1J5R0N9_9ZZZZ</name>
<dbReference type="InterPro" id="IPR036196">
    <property type="entry name" value="Ptyr_pPase_sf"/>
</dbReference>
<proteinExistence type="predicted"/>
<organism evidence="3">
    <name type="scientific">mine drainage metagenome</name>
    <dbReference type="NCBI Taxonomy" id="410659"/>
    <lineage>
        <taxon>unclassified sequences</taxon>
        <taxon>metagenomes</taxon>
        <taxon>ecological metagenomes</taxon>
    </lineage>
</organism>
<dbReference type="GO" id="GO:0008794">
    <property type="term" value="F:arsenate reductase (glutaredoxin) activity"/>
    <property type="evidence" value="ECO:0007669"/>
    <property type="project" value="UniProtKB-EC"/>
</dbReference>
<evidence type="ECO:0000256" key="1">
    <source>
        <dbReference type="ARBA" id="ARBA00022849"/>
    </source>
</evidence>
<protein>
    <submittedName>
        <fullName evidence="3">Glutaredoxin arsenate reductase</fullName>
        <ecNumber evidence="3">1.20.4.1</ecNumber>
        <ecNumber evidence="3">3.1.3.48</ecNumber>
    </submittedName>
</protein>
<dbReference type="GO" id="GO:0046685">
    <property type="term" value="P:response to arsenic-containing substance"/>
    <property type="evidence" value="ECO:0007669"/>
    <property type="project" value="UniProtKB-KW"/>
</dbReference>
<dbReference type="CDD" id="cd16345">
    <property type="entry name" value="LMWP_ArsC"/>
    <property type="match status" value="1"/>
</dbReference>
<gene>
    <name evidence="3" type="primary">arsC_14</name>
    <name evidence="3" type="ORF">GALL_349250</name>
</gene>
<dbReference type="EC" id="1.20.4.1" evidence="3"/>
<dbReference type="Pfam" id="PF01451">
    <property type="entry name" value="LMWPc"/>
    <property type="match status" value="1"/>
</dbReference>
<dbReference type="AlphaFoldDB" id="A0A1J5R0N9"/>
<dbReference type="PANTHER" id="PTHR43428:SF1">
    <property type="entry name" value="ARSENATE REDUCTASE"/>
    <property type="match status" value="1"/>
</dbReference>
<accession>A0A1J5R0N9</accession>
<feature type="domain" description="Phosphotyrosine protein phosphatase I" evidence="2">
    <location>
        <begin position="1"/>
        <end position="135"/>
    </location>
</feature>
<keyword evidence="3" id="KW-0560">Oxidoreductase</keyword>
<evidence type="ECO:0000259" key="2">
    <source>
        <dbReference type="SMART" id="SM00226"/>
    </source>
</evidence>
<keyword evidence="1" id="KW-0059">Arsenical resistance</keyword>
<reference evidence="3" key="1">
    <citation type="submission" date="2016-10" db="EMBL/GenBank/DDBJ databases">
        <title>Sequence of Gallionella enrichment culture.</title>
        <authorList>
            <person name="Poehlein A."/>
            <person name="Muehling M."/>
            <person name="Daniel R."/>
        </authorList>
    </citation>
    <scope>NUCLEOTIDE SEQUENCE</scope>
</reference>
<dbReference type="InterPro" id="IPR023485">
    <property type="entry name" value="Ptyr_pPase"/>
</dbReference>
<dbReference type="EMBL" id="MLJW01000717">
    <property type="protein sequence ID" value="OIQ83291.1"/>
    <property type="molecule type" value="Genomic_DNA"/>
</dbReference>
<evidence type="ECO:0000313" key="3">
    <source>
        <dbReference type="EMBL" id="OIQ83291.1"/>
    </source>
</evidence>